<dbReference type="SUPFAM" id="SSF48452">
    <property type="entry name" value="TPR-like"/>
    <property type="match status" value="1"/>
</dbReference>
<dbReference type="Pfam" id="PF14322">
    <property type="entry name" value="SusD-like_3"/>
    <property type="match status" value="1"/>
</dbReference>
<dbReference type="Proteomes" id="UP000191680">
    <property type="component" value="Unassembled WGS sequence"/>
</dbReference>
<evidence type="ECO:0000313" key="9">
    <source>
        <dbReference type="Proteomes" id="UP000191680"/>
    </source>
</evidence>
<keyword evidence="3" id="KW-0732">Signal</keyword>
<dbReference type="Gene3D" id="1.25.40.390">
    <property type="match status" value="1"/>
</dbReference>
<keyword evidence="9" id="KW-1185">Reference proteome</keyword>
<dbReference type="RefSeq" id="WP_080319778.1">
    <property type="nucleotide sequence ID" value="NZ_MTBC01000011.1"/>
</dbReference>
<dbReference type="PROSITE" id="PS51257">
    <property type="entry name" value="PROKAR_LIPOPROTEIN"/>
    <property type="match status" value="1"/>
</dbReference>
<dbReference type="EMBL" id="MTBC01000011">
    <property type="protein sequence ID" value="OQD41727.1"/>
    <property type="molecule type" value="Genomic_DNA"/>
</dbReference>
<evidence type="ECO:0000256" key="4">
    <source>
        <dbReference type="ARBA" id="ARBA00023136"/>
    </source>
</evidence>
<comment type="caution">
    <text evidence="8">The sequence shown here is derived from an EMBL/GenBank/DDBJ whole genome shotgun (WGS) entry which is preliminary data.</text>
</comment>
<evidence type="ECO:0000256" key="1">
    <source>
        <dbReference type="ARBA" id="ARBA00004442"/>
    </source>
</evidence>
<evidence type="ECO:0000313" key="8">
    <source>
        <dbReference type="EMBL" id="OQD41727.1"/>
    </source>
</evidence>
<dbReference type="Pfam" id="PF07980">
    <property type="entry name" value="SusD_RagB"/>
    <property type="match status" value="1"/>
</dbReference>
<accession>A0A1V6LNY3</accession>
<reference evidence="8 9" key="1">
    <citation type="submission" date="2016-12" db="EMBL/GenBank/DDBJ databases">
        <authorList>
            <person name="Song W.-J."/>
            <person name="Kurnit D.M."/>
        </authorList>
    </citation>
    <scope>NUCLEOTIDE SEQUENCE [LARGE SCALE GENOMIC DNA]</scope>
    <source>
        <strain evidence="8 9">HSG9</strain>
    </source>
</reference>
<name>A0A1V6LNY3_9FLAO</name>
<keyword evidence="5" id="KW-0998">Cell outer membrane</keyword>
<dbReference type="InterPro" id="IPR033985">
    <property type="entry name" value="SusD-like_N"/>
</dbReference>
<comment type="subcellular location">
    <subcellularLocation>
        <location evidence="1">Cell outer membrane</location>
    </subcellularLocation>
</comment>
<organism evidence="8 9">
    <name type="scientific">Croceivirga radicis</name>
    <dbReference type="NCBI Taxonomy" id="1929488"/>
    <lineage>
        <taxon>Bacteria</taxon>
        <taxon>Pseudomonadati</taxon>
        <taxon>Bacteroidota</taxon>
        <taxon>Flavobacteriia</taxon>
        <taxon>Flavobacteriales</taxon>
        <taxon>Flavobacteriaceae</taxon>
        <taxon>Croceivirga</taxon>
    </lineage>
</organism>
<evidence type="ECO:0000256" key="2">
    <source>
        <dbReference type="ARBA" id="ARBA00006275"/>
    </source>
</evidence>
<evidence type="ECO:0000259" key="7">
    <source>
        <dbReference type="Pfam" id="PF14322"/>
    </source>
</evidence>
<protein>
    <submittedName>
        <fullName evidence="8">RagB/SusD family nutrient uptake outer membrane protein</fullName>
    </submittedName>
</protein>
<feature type="domain" description="SusD-like N-terminal" evidence="7">
    <location>
        <begin position="24"/>
        <end position="223"/>
    </location>
</feature>
<dbReference type="OrthoDB" id="5694214at2"/>
<feature type="domain" description="RagB/SusD" evidence="6">
    <location>
        <begin position="345"/>
        <end position="474"/>
    </location>
</feature>
<proteinExistence type="inferred from homology"/>
<evidence type="ECO:0000259" key="6">
    <source>
        <dbReference type="Pfam" id="PF07980"/>
    </source>
</evidence>
<evidence type="ECO:0000256" key="3">
    <source>
        <dbReference type="ARBA" id="ARBA00022729"/>
    </source>
</evidence>
<dbReference type="GO" id="GO:0009279">
    <property type="term" value="C:cell outer membrane"/>
    <property type="evidence" value="ECO:0007669"/>
    <property type="project" value="UniProtKB-SubCell"/>
</dbReference>
<evidence type="ECO:0000256" key="5">
    <source>
        <dbReference type="ARBA" id="ARBA00023237"/>
    </source>
</evidence>
<dbReference type="InterPro" id="IPR011990">
    <property type="entry name" value="TPR-like_helical_dom_sf"/>
</dbReference>
<dbReference type="InterPro" id="IPR012944">
    <property type="entry name" value="SusD_RagB_dom"/>
</dbReference>
<gene>
    <name evidence="8" type="ORF">BUL40_14095</name>
</gene>
<dbReference type="AlphaFoldDB" id="A0A1V6LNY3"/>
<comment type="similarity">
    <text evidence="2">Belongs to the SusD family.</text>
</comment>
<sequence>MRFIYKYLGLAMVLGTLVACESEFLEPVPESAISSLGYFSNDEEIETGVIGMYDAIQGINSTDLDDNRGVQLEYYLTEMRSDNTRTKSQEGEAAQFEEFTVSTANGIVNNYYKSFYNIIYRANLVLANLGNASDAKAAQFEGEAKFVRAYAYFNLVRLYGDIPLVDGLIGPLDNETAFTRVATTSIYELIVSDLEFAANSLSNGEKFRASKAAAEALLAKVHLTLGNYTDAQVLCENVMSYGFTLEPNFNDIFYNEGNNEIIFAIAYNPGIESDSQDFSAEFMNGVGRTVGVNYVTDEAIAALDEFGGDRTQYSYRVDPSQPTQTQVVKYLPNGEDGGADGKTFSTDATLSGNDWIVIRYADVLLMHAEAILAGGQETSAAAALASFQQVRDRAGLTTPVTSITKTDLLTERRVELAFENHRLFDLIRFGVAQEVLSAFSTANGYGFTATDLLLPIPQNEINLSKGLMSQNPGY</sequence>
<keyword evidence="4" id="KW-0472">Membrane</keyword>